<feature type="compositionally biased region" description="Basic residues" evidence="2">
    <location>
        <begin position="194"/>
        <end position="204"/>
    </location>
</feature>
<evidence type="ECO:0000313" key="4">
    <source>
        <dbReference type="EMBL" id="KAA9159300.1"/>
    </source>
</evidence>
<dbReference type="InterPro" id="IPR011010">
    <property type="entry name" value="DNA_brk_join_enz"/>
</dbReference>
<organism evidence="4 5">
    <name type="scientific">Amycolatopsis acidicola</name>
    <dbReference type="NCBI Taxonomy" id="2596893"/>
    <lineage>
        <taxon>Bacteria</taxon>
        <taxon>Bacillati</taxon>
        <taxon>Actinomycetota</taxon>
        <taxon>Actinomycetes</taxon>
        <taxon>Pseudonocardiales</taxon>
        <taxon>Pseudonocardiaceae</taxon>
        <taxon>Amycolatopsis</taxon>
    </lineage>
</organism>
<dbReference type="GO" id="GO:0006310">
    <property type="term" value="P:DNA recombination"/>
    <property type="evidence" value="ECO:0007669"/>
    <property type="project" value="UniProtKB-KW"/>
</dbReference>
<reference evidence="4" key="1">
    <citation type="submission" date="2019-09" db="EMBL/GenBank/DDBJ databases">
        <authorList>
            <person name="Teo W.F.A."/>
            <person name="Duangmal K."/>
        </authorList>
    </citation>
    <scope>NUCLEOTIDE SEQUENCE [LARGE SCALE GENOMIC DNA]</scope>
    <source>
        <strain evidence="4">K81G1</strain>
    </source>
</reference>
<dbReference type="InterPro" id="IPR013762">
    <property type="entry name" value="Integrase-like_cat_sf"/>
</dbReference>
<sequence>MLDDALMAITAAYTGLRWGELAGLQWIRTHLDNDPRIEIDPDFGALHEVRGRLTLGTPKTPASVRTVDLPPFLNGLLSDHHDRNPGTKFVFAGRDGRLHRRSNFRQRSWVPALVGDEALGWAPIHPGMRFHDLRHTQQNLAHRRPRPLSPQRLGHERRDTADTYRHVTRAMIAVLELFGSWNWDLPPATPAHDRVRRPERRHKNGPTLVIQT</sequence>
<dbReference type="PROSITE" id="PS51898">
    <property type="entry name" value="TYR_RECOMBINASE"/>
    <property type="match status" value="1"/>
</dbReference>
<dbReference type="InterPro" id="IPR002104">
    <property type="entry name" value="Integrase_catalytic"/>
</dbReference>
<dbReference type="Proteomes" id="UP000319769">
    <property type="component" value="Unassembled WGS sequence"/>
</dbReference>
<protein>
    <submittedName>
        <fullName evidence="4">Tyrosine-type recombinase/integrase</fullName>
    </submittedName>
</protein>
<accession>A0A5N0V502</accession>
<name>A0A5N0V502_9PSEU</name>
<comment type="caution">
    <text evidence="4">The sequence shown here is derived from an EMBL/GenBank/DDBJ whole genome shotgun (WGS) entry which is preliminary data.</text>
</comment>
<evidence type="ECO:0000259" key="3">
    <source>
        <dbReference type="PROSITE" id="PS51898"/>
    </source>
</evidence>
<dbReference type="EMBL" id="VMNW02000030">
    <property type="protein sequence ID" value="KAA9159300.1"/>
    <property type="molecule type" value="Genomic_DNA"/>
</dbReference>
<evidence type="ECO:0000256" key="1">
    <source>
        <dbReference type="ARBA" id="ARBA00023172"/>
    </source>
</evidence>
<dbReference type="GO" id="GO:0003677">
    <property type="term" value="F:DNA binding"/>
    <property type="evidence" value="ECO:0007669"/>
    <property type="project" value="InterPro"/>
</dbReference>
<feature type="domain" description="Tyr recombinase" evidence="3">
    <location>
        <begin position="1"/>
        <end position="177"/>
    </location>
</feature>
<dbReference type="AlphaFoldDB" id="A0A5N0V502"/>
<dbReference type="OrthoDB" id="4529782at2"/>
<feature type="region of interest" description="Disordered" evidence="2">
    <location>
        <begin position="189"/>
        <end position="212"/>
    </location>
</feature>
<keyword evidence="1" id="KW-0233">DNA recombination</keyword>
<dbReference type="SUPFAM" id="SSF56349">
    <property type="entry name" value="DNA breaking-rejoining enzymes"/>
    <property type="match status" value="1"/>
</dbReference>
<dbReference type="Gene3D" id="1.10.443.10">
    <property type="entry name" value="Intergrase catalytic core"/>
    <property type="match status" value="1"/>
</dbReference>
<proteinExistence type="predicted"/>
<evidence type="ECO:0000256" key="2">
    <source>
        <dbReference type="SAM" id="MobiDB-lite"/>
    </source>
</evidence>
<dbReference type="GO" id="GO:0015074">
    <property type="term" value="P:DNA integration"/>
    <property type="evidence" value="ECO:0007669"/>
    <property type="project" value="InterPro"/>
</dbReference>
<gene>
    <name evidence="4" type="ORF">FPZ12_020560</name>
</gene>
<evidence type="ECO:0000313" key="5">
    <source>
        <dbReference type="Proteomes" id="UP000319769"/>
    </source>
</evidence>
<keyword evidence="5" id="KW-1185">Reference proteome</keyword>